<evidence type="ECO:0000313" key="1">
    <source>
        <dbReference type="EMBL" id="QCI65754.1"/>
    </source>
</evidence>
<gene>
    <name evidence="1" type="ORF">E8M01_16965</name>
</gene>
<organism evidence="1 2">
    <name type="scientific">Phreatobacter stygius</name>
    <dbReference type="NCBI Taxonomy" id="1940610"/>
    <lineage>
        <taxon>Bacteria</taxon>
        <taxon>Pseudomonadati</taxon>
        <taxon>Pseudomonadota</taxon>
        <taxon>Alphaproteobacteria</taxon>
        <taxon>Hyphomicrobiales</taxon>
        <taxon>Phreatobacteraceae</taxon>
        <taxon>Phreatobacter</taxon>
    </lineage>
</organism>
<dbReference type="AlphaFoldDB" id="A0A4D7AVL7"/>
<evidence type="ECO:0000313" key="2">
    <source>
        <dbReference type="Proteomes" id="UP000298781"/>
    </source>
</evidence>
<proteinExistence type="predicted"/>
<dbReference type="Proteomes" id="UP000298781">
    <property type="component" value="Chromosome"/>
</dbReference>
<dbReference type="KEGG" id="pstg:E8M01_16965"/>
<dbReference type="InterPro" id="IPR029058">
    <property type="entry name" value="AB_hydrolase_fold"/>
</dbReference>
<dbReference type="GO" id="GO:0016787">
    <property type="term" value="F:hydrolase activity"/>
    <property type="evidence" value="ECO:0007669"/>
    <property type="project" value="UniProtKB-KW"/>
</dbReference>
<sequence>MASLIMVVSTCVPVRASELVPQFGSSATLDRPTGRPRGSIILMPGGDGRLGIQSDGNITALRGNQLVRTRHVYAARGFATLTLDAAASPAQAVEYMRTIARPVVVVATSRGATRAPAALSARPDGIVLTSAMLDTFQAYAGSPGALPRTLVLHHRQDGCRVTQPALVAPFAAWAGGRARVVWLTGGVDRGDPCQAGGHHGLAGLDGQVVSLIVAFANSLRGAR</sequence>
<dbReference type="EMBL" id="CP039690">
    <property type="protein sequence ID" value="QCI65754.1"/>
    <property type="molecule type" value="Genomic_DNA"/>
</dbReference>
<reference evidence="1 2" key="1">
    <citation type="submission" date="2019-04" db="EMBL/GenBank/DDBJ databases">
        <title>Phreatobacter aquaticus sp. nov.</title>
        <authorList>
            <person name="Choi A."/>
        </authorList>
    </citation>
    <scope>NUCLEOTIDE SEQUENCE [LARGE SCALE GENOMIC DNA]</scope>
    <source>
        <strain evidence="1 2">KCTC 52518</strain>
    </source>
</reference>
<keyword evidence="2" id="KW-1185">Reference proteome</keyword>
<dbReference type="OrthoDB" id="8155265at2"/>
<dbReference type="RefSeq" id="WP_136961200.1">
    <property type="nucleotide sequence ID" value="NZ_CP039690.1"/>
</dbReference>
<name>A0A4D7AVL7_9HYPH</name>
<keyword evidence="1" id="KW-0378">Hydrolase</keyword>
<accession>A0A4D7AVL7</accession>
<protein>
    <submittedName>
        <fullName evidence="1">Alpha/beta hydrolase</fullName>
    </submittedName>
</protein>
<dbReference type="SUPFAM" id="SSF53474">
    <property type="entry name" value="alpha/beta-Hydrolases"/>
    <property type="match status" value="1"/>
</dbReference>